<dbReference type="RefSeq" id="WP_323196066.1">
    <property type="nucleotide sequence ID" value="NZ_JAYGHG010000013.1"/>
</dbReference>
<accession>A0ABU5UE00</accession>
<evidence type="ECO:0000313" key="1">
    <source>
        <dbReference type="EMBL" id="MEA5581738.1"/>
    </source>
</evidence>
<name>A0ABU5UE00_9CYAN</name>
<sequence>MIKILGLSVLLFAAMGNFTSTSIARASFQGKLTVEIDGFPNKKGQACVSIFANSQGFPSKSDRVIKKQCTQITDTFLTVTFHNLQAGSYAVAVIHDQNQDQILNRNNLGMPIEGFGFSRNPQVRTSPPKFKDAAFVLAGPNTVIPIQLKYL</sequence>
<reference evidence="1 2" key="1">
    <citation type="submission" date="2023-12" db="EMBL/GenBank/DDBJ databases">
        <title>Baltic Sea Cyanobacteria.</title>
        <authorList>
            <person name="Delbaje E."/>
            <person name="Fewer D.P."/>
            <person name="Shishido T.K."/>
        </authorList>
    </citation>
    <scope>NUCLEOTIDE SEQUENCE [LARGE SCALE GENOMIC DNA]</scope>
    <source>
        <strain evidence="1 2">UHCC-0300</strain>
    </source>
</reference>
<dbReference type="InterPro" id="IPR018673">
    <property type="entry name" value="DUF2141"/>
</dbReference>
<gene>
    <name evidence="1" type="ORF">VB620_10355</name>
</gene>
<comment type="caution">
    <text evidence="1">The sequence shown here is derived from an EMBL/GenBank/DDBJ whole genome shotgun (WGS) entry which is preliminary data.</text>
</comment>
<dbReference type="Pfam" id="PF09912">
    <property type="entry name" value="DUF2141"/>
    <property type="match status" value="1"/>
</dbReference>
<organism evidence="1 2">
    <name type="scientific">Nodularia harveyana UHCC-0300</name>
    <dbReference type="NCBI Taxonomy" id="2974287"/>
    <lineage>
        <taxon>Bacteria</taxon>
        <taxon>Bacillati</taxon>
        <taxon>Cyanobacteriota</taxon>
        <taxon>Cyanophyceae</taxon>
        <taxon>Nostocales</taxon>
        <taxon>Nodulariaceae</taxon>
        <taxon>Nodularia</taxon>
    </lineage>
</organism>
<keyword evidence="2" id="KW-1185">Reference proteome</keyword>
<dbReference type="EMBL" id="JAYGHG010000013">
    <property type="protein sequence ID" value="MEA5581738.1"/>
    <property type="molecule type" value="Genomic_DNA"/>
</dbReference>
<evidence type="ECO:0000313" key="2">
    <source>
        <dbReference type="Proteomes" id="UP001302120"/>
    </source>
</evidence>
<protein>
    <submittedName>
        <fullName evidence="1">DUF2141 domain-containing protein</fullName>
    </submittedName>
</protein>
<proteinExistence type="predicted"/>
<dbReference type="Proteomes" id="UP001302120">
    <property type="component" value="Unassembled WGS sequence"/>
</dbReference>